<feature type="compositionally biased region" description="Low complexity" evidence="1">
    <location>
        <begin position="185"/>
        <end position="197"/>
    </location>
</feature>
<evidence type="ECO:0000259" key="3">
    <source>
        <dbReference type="Pfam" id="PF25972"/>
    </source>
</evidence>
<dbReference type="PANTHER" id="PTHR31476:SF11">
    <property type="entry name" value="UBIQUITIN CARBOXYL-TERMINAL HYDROLASE FAMILY PROTEIN"/>
    <property type="match status" value="1"/>
</dbReference>
<protein>
    <recommendedName>
        <fullName evidence="6">PORR domain-containing protein</fullName>
    </recommendedName>
</protein>
<dbReference type="Pfam" id="PF25972">
    <property type="entry name" value="At4g15545_C"/>
    <property type="match status" value="1"/>
</dbReference>
<dbReference type="InterPro" id="IPR058935">
    <property type="entry name" value="At4g15545-like_C"/>
</dbReference>
<dbReference type="Proteomes" id="UP000682877">
    <property type="component" value="Chromosome 2"/>
</dbReference>
<evidence type="ECO:0000313" key="4">
    <source>
        <dbReference type="EMBL" id="CAE5964665.1"/>
    </source>
</evidence>
<feature type="compositionally biased region" description="Polar residues" evidence="1">
    <location>
        <begin position="173"/>
        <end position="184"/>
    </location>
</feature>
<feature type="domain" description="PORR" evidence="2">
    <location>
        <begin position="263"/>
        <end position="598"/>
    </location>
</feature>
<evidence type="ECO:0000256" key="1">
    <source>
        <dbReference type="SAM" id="MobiDB-lite"/>
    </source>
</evidence>
<dbReference type="EMBL" id="LR999452">
    <property type="protein sequence ID" value="CAE5964665.1"/>
    <property type="molecule type" value="Genomic_DNA"/>
</dbReference>
<feature type="domain" description="At4g15545-like C-terminal" evidence="3">
    <location>
        <begin position="207"/>
        <end position="245"/>
    </location>
</feature>
<feature type="region of interest" description="Disordered" evidence="1">
    <location>
        <begin position="109"/>
        <end position="204"/>
    </location>
</feature>
<dbReference type="GO" id="GO:0003723">
    <property type="term" value="F:RNA binding"/>
    <property type="evidence" value="ECO:0007669"/>
    <property type="project" value="InterPro"/>
</dbReference>
<evidence type="ECO:0000259" key="2">
    <source>
        <dbReference type="Pfam" id="PF11955"/>
    </source>
</evidence>
<dbReference type="InterPro" id="IPR045040">
    <property type="entry name" value="PORR_fam"/>
</dbReference>
<keyword evidence="5" id="KW-1185">Reference proteome</keyword>
<dbReference type="PANTHER" id="PTHR31476">
    <property type="entry name" value="PROTEIN WHAT'S THIS FACTOR 1 HOMOLOG, CHLOROPLASTIC"/>
    <property type="match status" value="1"/>
</dbReference>
<dbReference type="AlphaFoldDB" id="A0A8S1ZT70"/>
<evidence type="ECO:0008006" key="6">
    <source>
        <dbReference type="Google" id="ProtNLM"/>
    </source>
</evidence>
<accession>A0A8S1ZT70</accession>
<gene>
    <name evidence="4" type="ORF">AARE701A_LOCUS5824</name>
</gene>
<dbReference type="Pfam" id="PF11955">
    <property type="entry name" value="PORR"/>
    <property type="match status" value="1"/>
</dbReference>
<dbReference type="InterPro" id="IPR021099">
    <property type="entry name" value="PORR_domain"/>
</dbReference>
<sequence>MSRLTGRSDIELPDEILSIIPTDPFEQLDLAKKITSMAIASKVEVEVVGLRQELQVMGMGIHELEGKASRFERDFREADSRLKIILHNNMSLTKERDSLTTTVTDLNSEMAKQTEPVDIRTSDQSVPDSYPDKASKYTGPRFSVSPWIRPTRTPDIISPRSNSSAGPPKKTSGAMSPTYTTLWYPSSQQSSAASSPPRGLPLPACTPRIDAKEFFRQARSRLSYEQFRAFLANIKELNVQKQTREVRHKSGGGGWRPKQKVYHRVHELDKAIDLNKKPALILQLKSIIQAQKHGSLLLRDLEKHVGFVHKWNLMAAIEKYPSIFYVGGGNKEPPFVMLTEKAKKIAAEEGEATESMEPILVNNLRKLLMMSVDCRVPLEKVEFIQSAMCLPQDFKSTLIPKYPEFFSLKVINGKVNLVLENWDSSLAITAREDRLSREGVPESVGDRKRVRIAKDGNFLGRNAFKISFPPGFRPNASYLEEFEKWQKMEFPSPYLNARRFDAADPKARKRVVAVLHELLSLTMEKRVTCAQLDAFHPEYLLPSRLILCLIKHQGIFYITNKGARGTVFLKDAYAGSNLIEKCPLLLFHDRFVALCGRKEVNLSNEMQSSSVFS</sequence>
<proteinExistence type="predicted"/>
<reference evidence="4" key="1">
    <citation type="submission" date="2021-01" db="EMBL/GenBank/DDBJ databases">
        <authorList>
            <person name="Bezrukov I."/>
        </authorList>
    </citation>
    <scope>NUCLEOTIDE SEQUENCE</scope>
</reference>
<organism evidence="4 5">
    <name type="scientific">Arabidopsis arenosa</name>
    <name type="common">Sand rock-cress</name>
    <name type="synonym">Cardaminopsis arenosa</name>
    <dbReference type="NCBI Taxonomy" id="38785"/>
    <lineage>
        <taxon>Eukaryota</taxon>
        <taxon>Viridiplantae</taxon>
        <taxon>Streptophyta</taxon>
        <taxon>Embryophyta</taxon>
        <taxon>Tracheophyta</taxon>
        <taxon>Spermatophyta</taxon>
        <taxon>Magnoliopsida</taxon>
        <taxon>eudicotyledons</taxon>
        <taxon>Gunneridae</taxon>
        <taxon>Pentapetalae</taxon>
        <taxon>rosids</taxon>
        <taxon>malvids</taxon>
        <taxon>Brassicales</taxon>
        <taxon>Brassicaceae</taxon>
        <taxon>Camelineae</taxon>
        <taxon>Arabidopsis</taxon>
    </lineage>
</organism>
<evidence type="ECO:0000313" key="5">
    <source>
        <dbReference type="Proteomes" id="UP000682877"/>
    </source>
</evidence>
<name>A0A8S1ZT70_ARAAE</name>